<name>A0ABQ5V4A0_9PROT</name>
<dbReference type="Pfam" id="PF06748">
    <property type="entry name" value="DUF1217"/>
    <property type="match status" value="1"/>
</dbReference>
<keyword evidence="1" id="KW-0282">Flagellum</keyword>
<proteinExistence type="predicted"/>
<sequence>MPIPPSLIGGSLPGWAFLQETRERQQATFESSTDIQRNVDGMREKLTQPFTLDELMGDRQLLRPVLQSFGLQDEIDKGAFIRRIISDGPDDPQGFARRLNNTDFIELSRTFEADPDGLIRLSDTEVDNLIQAYQDEAFEVAVGEQEPTLRLALNFEQEIGDLARDAASDRSFWFKVIGSAPLMEVFQAAFILPDGFANLDVDKQADYLQNRAEQQIGSDPRAILATDEGVQTTVRKFILQTQLQNGPDALTPGASALTLLSAGAGFGSQSLSSLILSNAV</sequence>
<keyword evidence="2" id="KW-1185">Reference proteome</keyword>
<organism evidence="1 2">
    <name type="scientific">Algimonas porphyrae</name>
    <dbReference type="NCBI Taxonomy" id="1128113"/>
    <lineage>
        <taxon>Bacteria</taxon>
        <taxon>Pseudomonadati</taxon>
        <taxon>Pseudomonadota</taxon>
        <taxon>Alphaproteobacteria</taxon>
        <taxon>Maricaulales</taxon>
        <taxon>Robiginitomaculaceae</taxon>
        <taxon>Algimonas</taxon>
    </lineage>
</organism>
<evidence type="ECO:0000313" key="2">
    <source>
        <dbReference type="Proteomes" id="UP001161390"/>
    </source>
</evidence>
<dbReference type="RefSeq" id="WP_284372965.1">
    <property type="nucleotide sequence ID" value="NZ_BSNJ01000005.1"/>
</dbReference>
<reference evidence="1" key="1">
    <citation type="journal article" date="2014" name="Int. J. Syst. Evol. Microbiol.">
        <title>Complete genome of a new Firmicutes species belonging to the dominant human colonic microbiota ('Ruminococcus bicirculans') reveals two chromosomes and a selective capacity to utilize plant glucans.</title>
        <authorList>
            <consortium name="NISC Comparative Sequencing Program"/>
            <person name="Wegmann U."/>
            <person name="Louis P."/>
            <person name="Goesmann A."/>
            <person name="Henrissat B."/>
            <person name="Duncan S.H."/>
            <person name="Flint H.J."/>
        </authorList>
    </citation>
    <scope>NUCLEOTIDE SEQUENCE</scope>
    <source>
        <strain evidence="1">NBRC 108216</strain>
    </source>
</reference>
<gene>
    <name evidence="1" type="primary">flgF</name>
    <name evidence="1" type="ORF">GCM10007854_23810</name>
</gene>
<dbReference type="InterPro" id="IPR023157">
    <property type="entry name" value="AGR-C-984p-like_sf"/>
</dbReference>
<dbReference type="SUPFAM" id="SSF158837">
    <property type="entry name" value="AGR C 984p-like"/>
    <property type="match status" value="1"/>
</dbReference>
<keyword evidence="1" id="KW-0969">Cilium</keyword>
<dbReference type="Proteomes" id="UP001161390">
    <property type="component" value="Unassembled WGS sequence"/>
</dbReference>
<comment type="caution">
    <text evidence="1">The sequence shown here is derived from an EMBL/GenBank/DDBJ whole genome shotgun (WGS) entry which is preliminary data.</text>
</comment>
<accession>A0ABQ5V4A0</accession>
<reference evidence="1" key="2">
    <citation type="submission" date="2023-01" db="EMBL/GenBank/DDBJ databases">
        <title>Draft genome sequence of Algimonas porphyrae strain NBRC 108216.</title>
        <authorList>
            <person name="Sun Q."/>
            <person name="Mori K."/>
        </authorList>
    </citation>
    <scope>NUCLEOTIDE SEQUENCE</scope>
    <source>
        <strain evidence="1">NBRC 108216</strain>
    </source>
</reference>
<dbReference type="InterPro" id="IPR010626">
    <property type="entry name" value="DUF1217"/>
</dbReference>
<dbReference type="Gene3D" id="1.10.3700.10">
    <property type="entry name" value="AGR C 984p-like"/>
    <property type="match status" value="1"/>
</dbReference>
<protein>
    <submittedName>
        <fullName evidence="1">Flagellar protein</fullName>
    </submittedName>
</protein>
<dbReference type="EMBL" id="BSNJ01000005">
    <property type="protein sequence ID" value="GLQ21426.1"/>
    <property type="molecule type" value="Genomic_DNA"/>
</dbReference>
<keyword evidence="1" id="KW-0966">Cell projection</keyword>
<evidence type="ECO:0000313" key="1">
    <source>
        <dbReference type="EMBL" id="GLQ21426.1"/>
    </source>
</evidence>